<organism evidence="1 2">
    <name type="scientific">Streptomyces canarius</name>
    <dbReference type="NCBI Taxonomy" id="285453"/>
    <lineage>
        <taxon>Bacteria</taxon>
        <taxon>Bacillati</taxon>
        <taxon>Actinomycetota</taxon>
        <taxon>Actinomycetes</taxon>
        <taxon>Kitasatosporales</taxon>
        <taxon>Streptomycetaceae</taxon>
        <taxon>Streptomyces</taxon>
    </lineage>
</organism>
<evidence type="ECO:0000313" key="1">
    <source>
        <dbReference type="EMBL" id="GHA53031.1"/>
    </source>
</evidence>
<dbReference type="RefSeq" id="WP_189892262.1">
    <property type="nucleotide sequence ID" value="NZ_BMVN01000032.1"/>
</dbReference>
<proteinExistence type="predicted"/>
<protein>
    <submittedName>
        <fullName evidence="1">Uncharacterized protein</fullName>
    </submittedName>
</protein>
<dbReference type="EMBL" id="BMVN01000032">
    <property type="protein sequence ID" value="GHA53031.1"/>
    <property type="molecule type" value="Genomic_DNA"/>
</dbReference>
<keyword evidence="2" id="KW-1185">Reference proteome</keyword>
<name>A0ABQ3D299_9ACTN</name>
<evidence type="ECO:0000313" key="2">
    <source>
        <dbReference type="Proteomes" id="UP000653644"/>
    </source>
</evidence>
<dbReference type="InterPro" id="IPR015424">
    <property type="entry name" value="PyrdxlP-dep_Trfase"/>
</dbReference>
<dbReference type="Proteomes" id="UP000653644">
    <property type="component" value="Unassembled WGS sequence"/>
</dbReference>
<gene>
    <name evidence="1" type="ORF">GCM10010345_67240</name>
</gene>
<dbReference type="SUPFAM" id="SSF53383">
    <property type="entry name" value="PLP-dependent transferases"/>
    <property type="match status" value="1"/>
</dbReference>
<comment type="caution">
    <text evidence="1">The sequence shown here is derived from an EMBL/GenBank/DDBJ whole genome shotgun (WGS) entry which is preliminary data.</text>
</comment>
<dbReference type="Gene3D" id="3.90.1150.170">
    <property type="match status" value="1"/>
</dbReference>
<sequence length="62" mass="7294">MLTFERIGWQPEDYDRWSTHLMESQRAFVTPTRHRGQVCARFAIVNPLTSKDDLGLLIDSMR</sequence>
<reference evidence="2" key="1">
    <citation type="journal article" date="2019" name="Int. J. Syst. Evol. Microbiol.">
        <title>The Global Catalogue of Microorganisms (GCM) 10K type strain sequencing project: providing services to taxonomists for standard genome sequencing and annotation.</title>
        <authorList>
            <consortium name="The Broad Institute Genomics Platform"/>
            <consortium name="The Broad Institute Genome Sequencing Center for Infectious Disease"/>
            <person name="Wu L."/>
            <person name="Ma J."/>
        </authorList>
    </citation>
    <scope>NUCLEOTIDE SEQUENCE [LARGE SCALE GENOMIC DNA]</scope>
    <source>
        <strain evidence="2">JCM 4733</strain>
    </source>
</reference>
<accession>A0ABQ3D299</accession>